<organism evidence="1 2">
    <name type="scientific">Amniculicola lignicola CBS 123094</name>
    <dbReference type="NCBI Taxonomy" id="1392246"/>
    <lineage>
        <taxon>Eukaryota</taxon>
        <taxon>Fungi</taxon>
        <taxon>Dikarya</taxon>
        <taxon>Ascomycota</taxon>
        <taxon>Pezizomycotina</taxon>
        <taxon>Dothideomycetes</taxon>
        <taxon>Pleosporomycetidae</taxon>
        <taxon>Pleosporales</taxon>
        <taxon>Amniculicolaceae</taxon>
        <taxon>Amniculicola</taxon>
    </lineage>
</organism>
<evidence type="ECO:0008006" key="3">
    <source>
        <dbReference type="Google" id="ProtNLM"/>
    </source>
</evidence>
<sequence>MSPAMFFTRPIIAMSGSAMDWSWHKMFDANNYLTIGSDWGANLDPSLMPALMGITETVGWGSKEMGGELLCRMITANGAEVVGKERDLSKGDFDGARIERTVFEGECVWDADS</sequence>
<dbReference type="EMBL" id="ML977577">
    <property type="protein sequence ID" value="KAF2002432.1"/>
    <property type="molecule type" value="Genomic_DNA"/>
</dbReference>
<reference evidence="1" key="1">
    <citation type="journal article" date="2020" name="Stud. Mycol.">
        <title>101 Dothideomycetes genomes: a test case for predicting lifestyles and emergence of pathogens.</title>
        <authorList>
            <person name="Haridas S."/>
            <person name="Albert R."/>
            <person name="Binder M."/>
            <person name="Bloem J."/>
            <person name="Labutti K."/>
            <person name="Salamov A."/>
            <person name="Andreopoulos B."/>
            <person name="Baker S."/>
            <person name="Barry K."/>
            <person name="Bills G."/>
            <person name="Bluhm B."/>
            <person name="Cannon C."/>
            <person name="Castanera R."/>
            <person name="Culley D."/>
            <person name="Daum C."/>
            <person name="Ezra D."/>
            <person name="Gonzalez J."/>
            <person name="Henrissat B."/>
            <person name="Kuo A."/>
            <person name="Liang C."/>
            <person name="Lipzen A."/>
            <person name="Lutzoni F."/>
            <person name="Magnuson J."/>
            <person name="Mondo S."/>
            <person name="Nolan M."/>
            <person name="Ohm R."/>
            <person name="Pangilinan J."/>
            <person name="Park H.-J."/>
            <person name="Ramirez L."/>
            <person name="Alfaro M."/>
            <person name="Sun H."/>
            <person name="Tritt A."/>
            <person name="Yoshinaga Y."/>
            <person name="Zwiers L.-H."/>
            <person name="Turgeon B."/>
            <person name="Goodwin S."/>
            <person name="Spatafora J."/>
            <person name="Crous P."/>
            <person name="Grigoriev I."/>
        </authorList>
    </citation>
    <scope>NUCLEOTIDE SEQUENCE</scope>
    <source>
        <strain evidence="1">CBS 123094</strain>
    </source>
</reference>
<proteinExistence type="predicted"/>
<gene>
    <name evidence="1" type="ORF">P154DRAFT_574003</name>
</gene>
<evidence type="ECO:0000313" key="1">
    <source>
        <dbReference type="EMBL" id="KAF2002432.1"/>
    </source>
</evidence>
<dbReference type="Proteomes" id="UP000799779">
    <property type="component" value="Unassembled WGS sequence"/>
</dbReference>
<keyword evidence="2" id="KW-1185">Reference proteome</keyword>
<dbReference type="AlphaFoldDB" id="A0A6A5WL59"/>
<accession>A0A6A5WL59</accession>
<name>A0A6A5WL59_9PLEO</name>
<evidence type="ECO:0000313" key="2">
    <source>
        <dbReference type="Proteomes" id="UP000799779"/>
    </source>
</evidence>
<protein>
    <recommendedName>
        <fullName evidence="3">Amidohydrolase-related domain-containing protein</fullName>
    </recommendedName>
</protein>
<dbReference type="OrthoDB" id="194468at2759"/>